<feature type="region of interest" description="Disordered" evidence="1">
    <location>
        <begin position="266"/>
        <end position="290"/>
    </location>
</feature>
<dbReference type="SUPFAM" id="SSF52540">
    <property type="entry name" value="P-loop containing nucleoside triphosphate hydrolases"/>
    <property type="match status" value="1"/>
</dbReference>
<feature type="compositionally biased region" description="Pro residues" evidence="1">
    <location>
        <begin position="98"/>
        <end position="118"/>
    </location>
</feature>
<organism evidence="3 4">
    <name type="scientific">Williamsia phyllosphaerae</name>
    <dbReference type="NCBI Taxonomy" id="885042"/>
    <lineage>
        <taxon>Bacteria</taxon>
        <taxon>Bacillati</taxon>
        <taxon>Actinomycetota</taxon>
        <taxon>Actinomycetes</taxon>
        <taxon>Mycobacteriales</taxon>
        <taxon>Nocardiaceae</taxon>
        <taxon>Williamsia</taxon>
    </lineage>
</organism>
<accession>A0ABQ1USR7</accession>
<dbReference type="PRINTS" id="PR01217">
    <property type="entry name" value="PRICHEXTENSN"/>
</dbReference>
<keyword evidence="4" id="KW-1185">Reference proteome</keyword>
<dbReference type="RefSeq" id="WP_371873808.1">
    <property type="nucleotide sequence ID" value="NZ_BMCS01000001.1"/>
</dbReference>
<name>A0ABQ1USR7_9NOCA</name>
<dbReference type="InterPro" id="IPR050625">
    <property type="entry name" value="ParA/MinD_ATPase"/>
</dbReference>
<comment type="caution">
    <text evidence="3">The sequence shown here is derived from an EMBL/GenBank/DDBJ whole genome shotgun (WGS) entry which is preliminary data.</text>
</comment>
<evidence type="ECO:0000313" key="4">
    <source>
        <dbReference type="Proteomes" id="UP000632454"/>
    </source>
</evidence>
<reference evidence="4" key="1">
    <citation type="journal article" date="2019" name="Int. J. Syst. Evol. Microbiol.">
        <title>The Global Catalogue of Microorganisms (GCM) 10K type strain sequencing project: providing services to taxonomists for standard genome sequencing and annotation.</title>
        <authorList>
            <consortium name="The Broad Institute Genomics Platform"/>
            <consortium name="The Broad Institute Genome Sequencing Center for Infectious Disease"/>
            <person name="Wu L."/>
            <person name="Ma J."/>
        </authorList>
    </citation>
    <scope>NUCLEOTIDE SEQUENCE [LARGE SCALE GENOMIC DNA]</scope>
    <source>
        <strain evidence="4">CCM 7855</strain>
    </source>
</reference>
<dbReference type="InterPro" id="IPR027417">
    <property type="entry name" value="P-loop_NTPase"/>
</dbReference>
<dbReference type="EMBL" id="BMCS01000001">
    <property type="protein sequence ID" value="GGF26209.1"/>
    <property type="molecule type" value="Genomic_DNA"/>
</dbReference>
<evidence type="ECO:0000313" key="3">
    <source>
        <dbReference type="EMBL" id="GGF26209.1"/>
    </source>
</evidence>
<evidence type="ECO:0000256" key="1">
    <source>
        <dbReference type="SAM" id="MobiDB-lite"/>
    </source>
</evidence>
<dbReference type="Proteomes" id="UP000632454">
    <property type="component" value="Unassembled WGS sequence"/>
</dbReference>
<protein>
    <recommendedName>
        <fullName evidence="2">AAA domain-containing protein</fullName>
    </recommendedName>
</protein>
<dbReference type="InterPro" id="IPR025669">
    <property type="entry name" value="AAA_dom"/>
</dbReference>
<dbReference type="Pfam" id="PF13614">
    <property type="entry name" value="AAA_31"/>
    <property type="match status" value="1"/>
</dbReference>
<gene>
    <name evidence="3" type="ORF">GCM10007298_22620</name>
</gene>
<dbReference type="PANTHER" id="PTHR43384">
    <property type="entry name" value="SEPTUM SITE-DETERMINING PROTEIN MIND HOMOLOG, CHLOROPLASTIC-RELATED"/>
    <property type="match status" value="1"/>
</dbReference>
<dbReference type="PANTHER" id="PTHR43384:SF14">
    <property type="entry name" value="ESX-1 SECRETION-ASSOCIATED PROTEIN ESPI"/>
    <property type="match status" value="1"/>
</dbReference>
<proteinExistence type="predicted"/>
<sequence>MADQATREESRTHVSFDRNQAPAPPPWLTGAAAPTTPDADHEAPPQSDPAPDDRDTETGPLDAPASRHQQTDDNVDEDRSAQGAPQQWSEGPPQQWDAPPPQWDAPPPPHQDAPPPQWDAPQPQWDAPPPQWRGDAPPNAWPNDAPPPQRPYDGPPPAWQNEGPPPWQQHDGPPPWQGPPPGGPPPGWQGPPPNTYPGPPPPQREQFGQGRPQQGYPSGPPPGQQTPYPGQGGGFPPPGFAPQQGFGGPQTQAQLDAEALLRKARRAPQAGWRRTVHRISGGHLNPGDSRDTVYYDQLVHRLNAPVRGDFRVAVLSLKGGVGKTTTTVGLGSTFAHLRGDRVIAVDANPDLGTLAQRVPQQTRSTVRDVLMDDSIFRYSDIRAHTSQAPSRLEVLASERDPAVAETFGEQDYRSVMRVLQRFYNIILTDCGTGLSHSAMNGVLDMAQALILVSTPAMDGARSASATLDWLQAHGYGHLVSRAIVVLSGPRRGTTTIDIGQLAQHFLARTRAVQIVPYDEHLAEGAEIDLELLNRDTRRAFVELAATVAEDFAATMHDGM</sequence>
<feature type="domain" description="AAA" evidence="2">
    <location>
        <begin position="312"/>
        <end position="468"/>
    </location>
</feature>
<dbReference type="Gene3D" id="3.40.50.300">
    <property type="entry name" value="P-loop containing nucleotide triphosphate hydrolases"/>
    <property type="match status" value="1"/>
</dbReference>
<feature type="compositionally biased region" description="Basic and acidic residues" evidence="1">
    <location>
        <begin position="1"/>
        <end position="16"/>
    </location>
</feature>
<feature type="compositionally biased region" description="Low complexity" evidence="1">
    <location>
        <begin position="208"/>
        <end position="217"/>
    </location>
</feature>
<feature type="compositionally biased region" description="Low complexity" evidence="1">
    <location>
        <begin position="241"/>
        <end position="251"/>
    </location>
</feature>
<feature type="compositionally biased region" description="Pro residues" evidence="1">
    <location>
        <begin position="144"/>
        <end position="203"/>
    </location>
</feature>
<feature type="region of interest" description="Disordered" evidence="1">
    <location>
        <begin position="1"/>
        <end position="251"/>
    </location>
</feature>
<evidence type="ECO:0000259" key="2">
    <source>
        <dbReference type="Pfam" id="PF13614"/>
    </source>
</evidence>